<dbReference type="Gene3D" id="3.30.70.330">
    <property type="match status" value="1"/>
</dbReference>
<dbReference type="PANTHER" id="PTHR12059:SF5">
    <property type="entry name" value="LARGE RIBOSOMAL SUBUNIT PROTEIN UL23M"/>
    <property type="match status" value="1"/>
</dbReference>
<proteinExistence type="inferred from homology"/>
<gene>
    <name evidence="5" type="ORF">C5L36_0D02140</name>
</gene>
<organism evidence="5 6">
    <name type="scientific">Pichia kudriavzevii</name>
    <name type="common">Yeast</name>
    <name type="synonym">Issatchenkia orientalis</name>
    <dbReference type="NCBI Taxonomy" id="4909"/>
    <lineage>
        <taxon>Eukaryota</taxon>
        <taxon>Fungi</taxon>
        <taxon>Dikarya</taxon>
        <taxon>Ascomycota</taxon>
        <taxon>Saccharomycotina</taxon>
        <taxon>Pichiomycetes</taxon>
        <taxon>Pichiales</taxon>
        <taxon>Pichiaceae</taxon>
        <taxon>Pichia</taxon>
    </lineage>
</organism>
<protein>
    <recommendedName>
        <fullName evidence="4">Large ribosomal subunit protein uL23m</fullName>
    </recommendedName>
</protein>
<dbReference type="InterPro" id="IPR012678">
    <property type="entry name" value="Ribosomal_uL23/eL15/eS24_sf"/>
</dbReference>
<dbReference type="GO" id="GO:0003735">
    <property type="term" value="F:structural constituent of ribosome"/>
    <property type="evidence" value="ECO:0007669"/>
    <property type="project" value="InterPro"/>
</dbReference>
<dbReference type="InterPro" id="IPR012677">
    <property type="entry name" value="Nucleotide-bd_a/b_plait_sf"/>
</dbReference>
<dbReference type="SUPFAM" id="SSF54189">
    <property type="entry name" value="Ribosomal proteins S24e, L23 and L15e"/>
    <property type="match status" value="1"/>
</dbReference>
<dbReference type="STRING" id="4909.A0A2U9R873"/>
<evidence type="ECO:0000256" key="1">
    <source>
        <dbReference type="ARBA" id="ARBA00006700"/>
    </source>
</evidence>
<accession>A0A2U9R873</accession>
<comment type="similarity">
    <text evidence="1">Belongs to the universal ribosomal protein uL23 family.</text>
</comment>
<evidence type="ECO:0000256" key="3">
    <source>
        <dbReference type="ARBA" id="ARBA00023274"/>
    </source>
</evidence>
<dbReference type="VEuPathDB" id="FungiDB:C5L36_0D02140"/>
<evidence type="ECO:0000256" key="4">
    <source>
        <dbReference type="ARBA" id="ARBA00039977"/>
    </source>
</evidence>
<keyword evidence="6" id="KW-1185">Reference proteome</keyword>
<keyword evidence="3" id="KW-0687">Ribonucleoprotein</keyword>
<reference evidence="5 6" key="1">
    <citation type="submission" date="2018-06" db="EMBL/GenBank/DDBJ databases">
        <title>Population genomics shows no distinction between pathogenic Candida krusei and environmental Pichia kudriavzevii: One species, four names.</title>
        <authorList>
            <person name="Douglass A.P."/>
            <person name="Offei B."/>
            <person name="Braun-Galleani S."/>
            <person name="Coughlan A.Y."/>
            <person name="Martos A."/>
            <person name="Ortiz-Merino R.A."/>
            <person name="Byrne K.P."/>
            <person name="Wolfe K.H."/>
        </authorList>
    </citation>
    <scope>NUCLEOTIDE SEQUENCE [LARGE SCALE GENOMIC DNA]</scope>
    <source>
        <strain evidence="5 6">CBS573</strain>
    </source>
</reference>
<dbReference type="AlphaFoldDB" id="A0A2U9R873"/>
<dbReference type="EMBL" id="CP028776">
    <property type="protein sequence ID" value="AWU77471.1"/>
    <property type="molecule type" value="Genomic_DNA"/>
</dbReference>
<evidence type="ECO:0000256" key="2">
    <source>
        <dbReference type="ARBA" id="ARBA00022980"/>
    </source>
</evidence>
<dbReference type="KEGG" id="pkz:C5L36_0D02140"/>
<keyword evidence="2" id="KW-0689">Ribosomal protein</keyword>
<name>A0A2U9R873_PICKU</name>
<sequence length="281" mass="32509">MELVIYTATPLLPTPSIYISTPLHRVHRGRRPFTPVSYRTMFPAVRFNLPFGARSIIMGRLKPFAPKPKPKVNREERAKQSKKIVQLVRSALENDETNFTPGSKAIYLPFATVKLLRPNAKHTPYQAKFIVPKSFNKLDLRDYLYHIYGLRVLNVTSALMPGKFVRSMPAPYGTRYRDAQVKKMTVDLVDPFVWPAESQEFIAERELTRELNKYREEKANAINSDLEKPSKAFGGIIDPKPQPMNFIPKLVEKQMRNKKNKDSERVKKLENEKFITSYLNI</sequence>
<evidence type="ECO:0000313" key="6">
    <source>
        <dbReference type="Proteomes" id="UP000249293"/>
    </source>
</evidence>
<dbReference type="Pfam" id="PF00276">
    <property type="entry name" value="Ribosomal_L23"/>
    <property type="match status" value="1"/>
</dbReference>
<dbReference type="PANTHER" id="PTHR12059">
    <property type="entry name" value="RIBOSOMAL PROTEIN L23-RELATED"/>
    <property type="match status" value="1"/>
</dbReference>
<dbReference type="GeneID" id="40385300"/>
<dbReference type="InterPro" id="IPR013025">
    <property type="entry name" value="Ribosomal_uL23-like"/>
</dbReference>
<dbReference type="Proteomes" id="UP000249293">
    <property type="component" value="Chromosome 4"/>
</dbReference>
<dbReference type="GO" id="GO:0005762">
    <property type="term" value="C:mitochondrial large ribosomal subunit"/>
    <property type="evidence" value="ECO:0007669"/>
    <property type="project" value="TreeGrafter"/>
</dbReference>
<dbReference type="OrthoDB" id="275582at2759"/>
<dbReference type="RefSeq" id="XP_029322948.1">
    <property type="nucleotide sequence ID" value="XM_029467088.1"/>
</dbReference>
<dbReference type="GO" id="GO:0032543">
    <property type="term" value="P:mitochondrial translation"/>
    <property type="evidence" value="ECO:0007669"/>
    <property type="project" value="TreeGrafter"/>
</dbReference>
<evidence type="ECO:0000313" key="5">
    <source>
        <dbReference type="EMBL" id="AWU77471.1"/>
    </source>
</evidence>